<dbReference type="OrthoDB" id="3946700at2759"/>
<dbReference type="KEGG" id="cthr:CTHT_0066910"/>
<dbReference type="OMA" id="WLTMAVE"/>
<name>G0SGM9_CHATD</name>
<sequence>MGLPLYQPRVESDLPSHKSASGRGAEYGRSTVRRLMQERVERAQRSRDSRSTRDRNHSPSLVLALEHVFGRPVRTERPPRSAVTASRDPLGLLDDDYMADESGLPWARTSSSLNRRRDLNDGSLWLTMAVEPDFLPRPQPSVERHAVSSIRSTLAPDHAPRRATRSPVRLFSSHTNIRSGPTPSSMRRSYDDDAGNVTEDLDHLLEPQERRSRPSIVRPSVSISALEATTRLDGLGDRNRSLSPEGDGVWDTLLTTLTPDPQPPSVGSSFASATASARASQSTLGTTRSSASVGTSFTRSDPDSAAEEPHAPAFDPHCESGCDNSDTEGDEEDDDDDEMDQNPFSSHILGSRTSRRPNGSGTRSSESSNNSNDDPFELVGGRSVMQRIMRNLASRGDIPDEWWAQFGLSRSLPREASENQL</sequence>
<protein>
    <submittedName>
        <fullName evidence="2">Uncharacterized protein</fullName>
    </submittedName>
</protein>
<dbReference type="eggNOG" id="ENOG502SQAM">
    <property type="taxonomic scope" value="Eukaryota"/>
</dbReference>
<feature type="compositionally biased region" description="Low complexity" evidence="1">
    <location>
        <begin position="251"/>
        <end position="282"/>
    </location>
</feature>
<dbReference type="RefSeq" id="XP_006696986.1">
    <property type="nucleotide sequence ID" value="XM_006696923.1"/>
</dbReference>
<feature type="compositionally biased region" description="Polar residues" evidence="1">
    <location>
        <begin position="283"/>
        <end position="299"/>
    </location>
</feature>
<evidence type="ECO:0000313" key="3">
    <source>
        <dbReference type="Proteomes" id="UP000008066"/>
    </source>
</evidence>
<feature type="region of interest" description="Disordered" evidence="1">
    <location>
        <begin position="1"/>
        <end position="61"/>
    </location>
</feature>
<dbReference type="Proteomes" id="UP000008066">
    <property type="component" value="Unassembled WGS sequence"/>
</dbReference>
<dbReference type="EMBL" id="GL988047">
    <property type="protein sequence ID" value="EGS17368.1"/>
    <property type="molecule type" value="Genomic_DNA"/>
</dbReference>
<reference evidence="2 3" key="1">
    <citation type="journal article" date="2011" name="Cell">
        <title>Insight into structure and assembly of the nuclear pore complex by utilizing the genome of a eukaryotic thermophile.</title>
        <authorList>
            <person name="Amlacher S."/>
            <person name="Sarges P."/>
            <person name="Flemming D."/>
            <person name="van Noort V."/>
            <person name="Kunze R."/>
            <person name="Devos D.P."/>
            <person name="Arumugam M."/>
            <person name="Bork P."/>
            <person name="Hurt E."/>
        </authorList>
    </citation>
    <scope>NUCLEOTIDE SEQUENCE [LARGE SCALE GENOMIC DNA]</scope>
    <source>
        <strain evidence="3">DSM 1495 / CBS 144.50 / IMI 039719</strain>
    </source>
</reference>
<feature type="compositionally biased region" description="Low complexity" evidence="1">
    <location>
        <begin position="358"/>
        <end position="372"/>
    </location>
</feature>
<accession>G0SGM9</accession>
<proteinExistence type="predicted"/>
<dbReference type="GeneID" id="18260729"/>
<evidence type="ECO:0000256" key="1">
    <source>
        <dbReference type="SAM" id="MobiDB-lite"/>
    </source>
</evidence>
<gene>
    <name evidence="2" type="ORF">CTHT_0066910</name>
</gene>
<feature type="region of interest" description="Disordered" evidence="1">
    <location>
        <begin position="151"/>
        <end position="196"/>
    </location>
</feature>
<evidence type="ECO:0000313" key="2">
    <source>
        <dbReference type="EMBL" id="EGS17368.1"/>
    </source>
</evidence>
<organism evidence="3">
    <name type="scientific">Chaetomium thermophilum (strain DSM 1495 / CBS 144.50 / IMI 039719)</name>
    <name type="common">Thermochaetoides thermophila</name>
    <dbReference type="NCBI Taxonomy" id="759272"/>
    <lineage>
        <taxon>Eukaryota</taxon>
        <taxon>Fungi</taxon>
        <taxon>Dikarya</taxon>
        <taxon>Ascomycota</taxon>
        <taxon>Pezizomycotina</taxon>
        <taxon>Sordariomycetes</taxon>
        <taxon>Sordariomycetidae</taxon>
        <taxon>Sordariales</taxon>
        <taxon>Chaetomiaceae</taxon>
        <taxon>Thermochaetoides</taxon>
    </lineage>
</organism>
<feature type="region of interest" description="Disordered" evidence="1">
    <location>
        <begin position="234"/>
        <end position="379"/>
    </location>
</feature>
<keyword evidence="3" id="KW-1185">Reference proteome</keyword>
<feature type="compositionally biased region" description="Polar residues" evidence="1">
    <location>
        <begin position="172"/>
        <end position="187"/>
    </location>
</feature>
<feature type="compositionally biased region" description="Acidic residues" evidence="1">
    <location>
        <begin position="325"/>
        <end position="340"/>
    </location>
</feature>
<dbReference type="AlphaFoldDB" id="G0SGM9"/>
<feature type="compositionally biased region" description="Basic and acidic residues" evidence="1">
    <location>
        <begin position="35"/>
        <end position="57"/>
    </location>
</feature>
<dbReference type="HOGENOM" id="CLU_031733_1_0_1"/>